<name>A0ABV6A8W9_9PSEU</name>
<dbReference type="EMBL" id="JBHLZU010000036">
    <property type="protein sequence ID" value="MFB9909581.1"/>
    <property type="molecule type" value="Genomic_DNA"/>
</dbReference>
<dbReference type="PROSITE" id="PS51257">
    <property type="entry name" value="PROKAR_LIPOPROTEIN"/>
    <property type="match status" value="1"/>
</dbReference>
<reference evidence="5 6" key="1">
    <citation type="submission" date="2024-09" db="EMBL/GenBank/DDBJ databases">
        <authorList>
            <person name="Sun Q."/>
            <person name="Mori K."/>
        </authorList>
    </citation>
    <scope>NUCLEOTIDE SEQUENCE [LARGE SCALE GENOMIC DNA]</scope>
    <source>
        <strain evidence="5 6">TBRC 7907</strain>
    </source>
</reference>
<evidence type="ECO:0000256" key="2">
    <source>
        <dbReference type="ARBA" id="ARBA00010742"/>
    </source>
</evidence>
<evidence type="ECO:0000256" key="1">
    <source>
        <dbReference type="ARBA" id="ARBA00004418"/>
    </source>
</evidence>
<keyword evidence="3" id="KW-0732">Signal</keyword>
<dbReference type="Proteomes" id="UP001589693">
    <property type="component" value="Unassembled WGS sequence"/>
</dbReference>
<dbReference type="SUPFAM" id="SSF53850">
    <property type="entry name" value="Periplasmic binding protein-like II"/>
    <property type="match status" value="1"/>
</dbReference>
<comment type="caution">
    <text evidence="5">The sequence shown here is derived from an EMBL/GenBank/DDBJ whole genome shotgun (WGS) entry which is preliminary data.</text>
</comment>
<keyword evidence="6" id="KW-1185">Reference proteome</keyword>
<accession>A0ABV6A8W9</accession>
<dbReference type="PANTHER" id="PTHR30024:SF47">
    <property type="entry name" value="TAURINE-BINDING PERIPLASMIC PROTEIN"/>
    <property type="match status" value="1"/>
</dbReference>
<comment type="similarity">
    <text evidence="2">Belongs to the bacterial solute-binding protein SsuA/TauA family.</text>
</comment>
<dbReference type="Gene3D" id="3.40.190.10">
    <property type="entry name" value="Periplasmic binding protein-like II"/>
    <property type="match status" value="2"/>
</dbReference>
<protein>
    <submittedName>
        <fullName evidence="5">ABC transporter substrate-binding protein</fullName>
    </submittedName>
</protein>
<evidence type="ECO:0000259" key="4">
    <source>
        <dbReference type="Pfam" id="PF09084"/>
    </source>
</evidence>
<organism evidence="5 6">
    <name type="scientific">Allokutzneria oryzae</name>
    <dbReference type="NCBI Taxonomy" id="1378989"/>
    <lineage>
        <taxon>Bacteria</taxon>
        <taxon>Bacillati</taxon>
        <taxon>Actinomycetota</taxon>
        <taxon>Actinomycetes</taxon>
        <taxon>Pseudonocardiales</taxon>
        <taxon>Pseudonocardiaceae</taxon>
        <taxon>Allokutzneria</taxon>
    </lineage>
</organism>
<evidence type="ECO:0000256" key="3">
    <source>
        <dbReference type="ARBA" id="ARBA00022729"/>
    </source>
</evidence>
<dbReference type="RefSeq" id="WP_377862487.1">
    <property type="nucleotide sequence ID" value="NZ_JBHLZU010000036.1"/>
</dbReference>
<dbReference type="Pfam" id="PF09084">
    <property type="entry name" value="NMT1"/>
    <property type="match status" value="1"/>
</dbReference>
<dbReference type="InterPro" id="IPR015168">
    <property type="entry name" value="SsuA/THI5"/>
</dbReference>
<proteinExistence type="inferred from homology"/>
<evidence type="ECO:0000313" key="6">
    <source>
        <dbReference type="Proteomes" id="UP001589693"/>
    </source>
</evidence>
<feature type="domain" description="SsuA/THI5-like" evidence="4">
    <location>
        <begin position="65"/>
        <end position="275"/>
    </location>
</feature>
<gene>
    <name evidence="5" type="ORF">ACFFQA_37080</name>
</gene>
<evidence type="ECO:0000313" key="5">
    <source>
        <dbReference type="EMBL" id="MFB9909581.1"/>
    </source>
</evidence>
<comment type="subcellular location">
    <subcellularLocation>
        <location evidence="1">Periplasm</location>
    </subcellularLocation>
</comment>
<dbReference type="PANTHER" id="PTHR30024">
    <property type="entry name" value="ALIPHATIC SULFONATES-BINDING PROTEIN-RELATED"/>
    <property type="match status" value="1"/>
</dbReference>
<sequence>MIRRGILGRPSSRPSRLLGAVLAVSAMVVSLGGCGLLGGSSGDDAPGANGLERTKVRLGLVPVVDVAPIYIAQKEGFFKQEGLDLELVTLAGSAAGVTKMVAGELDMVHGNYVSMFTAHAKGTVNLKWVADCYSAKPNVWMVMTSPNSSVKSMSDLPGKKVAVTTTSNLADMTIWSVLNANNIDAKQIKYVEMSFGDMAANLKNGNVDAALMGEPFITQAAKSMGATRVFDAASGPTADIPMAGYSTSESFAKQNPKTVAAFQRALAKGQAAANADRAKIEAVVQEYAKIDAQTASIMNIGAFPTSLEAARLQRVPDLMKDFGILKDKIDVGTMMLAPAAAR</sequence>